<dbReference type="EMBL" id="VFOZ01000001">
    <property type="protein sequence ID" value="TQL98247.1"/>
    <property type="molecule type" value="Genomic_DNA"/>
</dbReference>
<proteinExistence type="predicted"/>
<comment type="caution">
    <text evidence="1">The sequence shown here is derived from an EMBL/GenBank/DDBJ whole genome shotgun (WGS) entry which is preliminary data.</text>
</comment>
<dbReference type="Proteomes" id="UP000316096">
    <property type="component" value="Unassembled WGS sequence"/>
</dbReference>
<accession>A0A543CMT8</accession>
<name>A0A543CMT8_9ACTN</name>
<reference evidence="1 2" key="1">
    <citation type="submission" date="2019-06" db="EMBL/GenBank/DDBJ databases">
        <title>Sequencing the genomes of 1000 actinobacteria strains.</title>
        <authorList>
            <person name="Klenk H.-P."/>
        </authorList>
    </citation>
    <scope>NUCLEOTIDE SEQUENCE [LARGE SCALE GENOMIC DNA]</scope>
    <source>
        <strain evidence="1 2">DSM 102200</strain>
    </source>
</reference>
<dbReference type="AlphaFoldDB" id="A0A543CMT8"/>
<keyword evidence="2" id="KW-1185">Reference proteome</keyword>
<protein>
    <recommendedName>
        <fullName evidence="3">WXG100 family type VII secretion target</fullName>
    </recommendedName>
</protein>
<organism evidence="1 2">
    <name type="scientific">Actinoallomurus bryophytorum</name>
    <dbReference type="NCBI Taxonomy" id="1490222"/>
    <lineage>
        <taxon>Bacteria</taxon>
        <taxon>Bacillati</taxon>
        <taxon>Actinomycetota</taxon>
        <taxon>Actinomycetes</taxon>
        <taxon>Streptosporangiales</taxon>
        <taxon>Thermomonosporaceae</taxon>
        <taxon>Actinoallomurus</taxon>
    </lineage>
</organism>
<evidence type="ECO:0000313" key="1">
    <source>
        <dbReference type="EMBL" id="TQL98247.1"/>
    </source>
</evidence>
<dbReference type="RefSeq" id="WP_141956873.1">
    <property type="nucleotide sequence ID" value="NZ_VFOZ01000001.1"/>
</dbReference>
<gene>
    <name evidence="1" type="ORF">FB559_3870</name>
</gene>
<evidence type="ECO:0000313" key="2">
    <source>
        <dbReference type="Proteomes" id="UP000316096"/>
    </source>
</evidence>
<dbReference type="OrthoDB" id="3543005at2"/>
<sequence length="103" mass="11450">MSDLVPNPLYQDLQKLLIDVKAAEHSLGSLLDKSVSSMQSDDVWIGPAARQWRDGGLAPNKKRLRTLARALVDDVEAKLKSTPDMVKPEVAQTYLLRQGQVPR</sequence>
<evidence type="ECO:0008006" key="3">
    <source>
        <dbReference type="Google" id="ProtNLM"/>
    </source>
</evidence>